<proteinExistence type="predicted"/>
<dbReference type="GO" id="GO:0003700">
    <property type="term" value="F:DNA-binding transcription factor activity"/>
    <property type="evidence" value="ECO:0007669"/>
    <property type="project" value="InterPro"/>
</dbReference>
<dbReference type="EMBL" id="JH816224">
    <property type="protein sequence ID" value="EKC29398.1"/>
    <property type="molecule type" value="Genomic_DNA"/>
</dbReference>
<dbReference type="PANTHER" id="PTHR47456:SF1">
    <property type="entry name" value="PHD-TYPE DOMAIN-CONTAINING PROTEIN"/>
    <property type="match status" value="1"/>
</dbReference>
<name>K1Q637_MAGGI</name>
<gene>
    <name evidence="1" type="ORF">CGI_10005211</name>
</gene>
<protein>
    <submittedName>
        <fullName evidence="1">Uncharacterized protein</fullName>
    </submittedName>
</protein>
<dbReference type="Gene3D" id="3.40.395.10">
    <property type="entry name" value="Adenoviral Proteinase, Chain A"/>
    <property type="match status" value="1"/>
</dbReference>
<reference evidence="1" key="1">
    <citation type="journal article" date="2012" name="Nature">
        <title>The oyster genome reveals stress adaptation and complexity of shell formation.</title>
        <authorList>
            <person name="Zhang G."/>
            <person name="Fang X."/>
            <person name="Guo X."/>
            <person name="Li L."/>
            <person name="Luo R."/>
            <person name="Xu F."/>
            <person name="Yang P."/>
            <person name="Zhang L."/>
            <person name="Wang X."/>
            <person name="Qi H."/>
            <person name="Xiong Z."/>
            <person name="Que H."/>
            <person name="Xie Y."/>
            <person name="Holland P.W."/>
            <person name="Paps J."/>
            <person name="Zhu Y."/>
            <person name="Wu F."/>
            <person name="Chen Y."/>
            <person name="Wang J."/>
            <person name="Peng C."/>
            <person name="Meng J."/>
            <person name="Yang L."/>
            <person name="Liu J."/>
            <person name="Wen B."/>
            <person name="Zhang N."/>
            <person name="Huang Z."/>
            <person name="Zhu Q."/>
            <person name="Feng Y."/>
            <person name="Mount A."/>
            <person name="Hedgecock D."/>
            <person name="Xu Z."/>
            <person name="Liu Y."/>
            <person name="Domazet-Loso T."/>
            <person name="Du Y."/>
            <person name="Sun X."/>
            <person name="Zhang S."/>
            <person name="Liu B."/>
            <person name="Cheng P."/>
            <person name="Jiang X."/>
            <person name="Li J."/>
            <person name="Fan D."/>
            <person name="Wang W."/>
            <person name="Fu W."/>
            <person name="Wang T."/>
            <person name="Wang B."/>
            <person name="Zhang J."/>
            <person name="Peng Z."/>
            <person name="Li Y."/>
            <person name="Li N."/>
            <person name="Wang J."/>
            <person name="Chen M."/>
            <person name="He Y."/>
            <person name="Tan F."/>
            <person name="Song X."/>
            <person name="Zheng Q."/>
            <person name="Huang R."/>
            <person name="Yang H."/>
            <person name="Du X."/>
            <person name="Chen L."/>
            <person name="Yang M."/>
            <person name="Gaffney P.M."/>
            <person name="Wang S."/>
            <person name="Luo L."/>
            <person name="She Z."/>
            <person name="Ming Y."/>
            <person name="Huang W."/>
            <person name="Zhang S."/>
            <person name="Huang B."/>
            <person name="Zhang Y."/>
            <person name="Qu T."/>
            <person name="Ni P."/>
            <person name="Miao G."/>
            <person name="Wang J."/>
            <person name="Wang Q."/>
            <person name="Steinberg C.E."/>
            <person name="Wang H."/>
            <person name="Li N."/>
            <person name="Qian L."/>
            <person name="Zhang G."/>
            <person name="Li Y."/>
            <person name="Yang H."/>
            <person name="Liu X."/>
            <person name="Wang J."/>
            <person name="Yin Y."/>
            <person name="Wang J."/>
        </authorList>
    </citation>
    <scope>NUCLEOTIDE SEQUENCE [LARGE SCALE GENOMIC DNA]</scope>
    <source>
        <strain evidence="1">05x7-T-G4-1.051#20</strain>
    </source>
</reference>
<dbReference type="PANTHER" id="PTHR47456">
    <property type="entry name" value="PHD-TYPE DOMAIN-CONTAINING PROTEIN"/>
    <property type="match status" value="1"/>
</dbReference>
<dbReference type="SUPFAM" id="SSF54001">
    <property type="entry name" value="Cysteine proteinases"/>
    <property type="match status" value="1"/>
</dbReference>
<sequence length="474" mass="55443">MMEREHRWENLWTCVTEDGYCGYVNSLAEAEQVRKEFEVEKSLTFVSGKREADFGNHGHVSKYERHCLFGKDKNKKKKEKYQNSRRQALLAKQDIEKARRIASEKLREDLEVMGSNIKREHQIYKSLPKDEEHQDMHLLGQITSFMNLVNKEVREKLYEMVGHGVTSVSEMRRHLKVYVDTQLFPSASKPSLTDAAYYPSDVTLRKHIYLAQLRLRYSKIDQENLMELVSQWQESYPKDNFDFMPATSNENQPMDEDNINDVQCVEQDDEDEVFSQLITTTNFFFLETKKFSLKRNFEKERKEREAAEKACIDALAQMEGFNRSEPTSEATNKLMKIWNQERATNYIKARVYGYNVNDADLMSLKSPNWLTDQVLDAYLSYLAQKEWDKGKKEKHLDVSKMTKHIADCCPCCGFKVDDLTGDLEGDLYYFYQPSLNAADLNSKICKFYAEARPFGIPTENSKYQKNTTKNIKHA</sequence>
<dbReference type="InterPro" id="IPR029309">
    <property type="entry name" value="CaRF"/>
</dbReference>
<dbReference type="InParanoid" id="K1Q637"/>
<organism evidence="1">
    <name type="scientific">Magallana gigas</name>
    <name type="common">Pacific oyster</name>
    <name type="synonym">Crassostrea gigas</name>
    <dbReference type="NCBI Taxonomy" id="29159"/>
    <lineage>
        <taxon>Eukaryota</taxon>
        <taxon>Metazoa</taxon>
        <taxon>Spiralia</taxon>
        <taxon>Lophotrochozoa</taxon>
        <taxon>Mollusca</taxon>
        <taxon>Bivalvia</taxon>
        <taxon>Autobranchia</taxon>
        <taxon>Pteriomorphia</taxon>
        <taxon>Ostreida</taxon>
        <taxon>Ostreoidea</taxon>
        <taxon>Ostreidae</taxon>
        <taxon>Magallana</taxon>
    </lineage>
</organism>
<evidence type="ECO:0000313" key="1">
    <source>
        <dbReference type="EMBL" id="EKC29398.1"/>
    </source>
</evidence>
<dbReference type="Pfam" id="PF15299">
    <property type="entry name" value="ALS2CR8"/>
    <property type="match status" value="1"/>
</dbReference>
<dbReference type="InterPro" id="IPR038765">
    <property type="entry name" value="Papain-like_cys_pep_sf"/>
</dbReference>
<dbReference type="AlphaFoldDB" id="K1Q637"/>
<dbReference type="HOGENOM" id="CLU_576531_0_0_1"/>
<accession>K1Q637</accession>